<evidence type="ECO:0000313" key="7">
    <source>
        <dbReference type="Proteomes" id="UP001153076"/>
    </source>
</evidence>
<reference evidence="6" key="1">
    <citation type="submission" date="2022-04" db="EMBL/GenBank/DDBJ databases">
        <title>Carnegiea gigantea Genome sequencing and assembly v2.</title>
        <authorList>
            <person name="Copetti D."/>
            <person name="Sanderson M.J."/>
            <person name="Burquez A."/>
            <person name="Wojciechowski M.F."/>
        </authorList>
    </citation>
    <scope>NUCLEOTIDE SEQUENCE</scope>
    <source>
        <strain evidence="6">SGP5-SGP5p</strain>
        <tissue evidence="6">Aerial part</tissue>
    </source>
</reference>
<proteinExistence type="predicted"/>
<comment type="caution">
    <text evidence="6">The sequence shown here is derived from an EMBL/GenBank/DDBJ whole genome shotgun (WGS) entry which is preliminary data.</text>
</comment>
<dbReference type="Proteomes" id="UP001153076">
    <property type="component" value="Unassembled WGS sequence"/>
</dbReference>
<dbReference type="GO" id="GO:0042626">
    <property type="term" value="F:ATPase-coupled transmembrane transporter activity"/>
    <property type="evidence" value="ECO:0007669"/>
    <property type="project" value="TreeGrafter"/>
</dbReference>
<evidence type="ECO:0000313" key="6">
    <source>
        <dbReference type="EMBL" id="KAJ8437067.1"/>
    </source>
</evidence>
<dbReference type="PANTHER" id="PTHR11384:SF56">
    <property type="entry name" value="ABC TRANSPORTER D FAMILY MEMBER 1"/>
    <property type="match status" value="1"/>
</dbReference>
<dbReference type="AlphaFoldDB" id="A0A9Q1QCH2"/>
<dbReference type="GO" id="GO:0006635">
    <property type="term" value="P:fatty acid beta-oxidation"/>
    <property type="evidence" value="ECO:0007669"/>
    <property type="project" value="TreeGrafter"/>
</dbReference>
<keyword evidence="1" id="KW-0813">Transport</keyword>
<evidence type="ECO:0000256" key="3">
    <source>
        <dbReference type="ARBA" id="ARBA00022989"/>
    </source>
</evidence>
<keyword evidence="5" id="KW-0732">Signal</keyword>
<sequence length="160" mass="17946">METEIVLVKLSALNFLVFRWKLTFSVAQVVTPSNNVLVEYLAFKVEPGSNLLNTGVLWPLVSGRIAKPVVGSDLNKEVFYVPQRPHTAVGKLWEQLIYPLTADQESEPLTHSGMIALLENVGFLSTCTVSVDLEHLLDRYPRDTEVNWGEELSLGEQHQL</sequence>
<feature type="signal peptide" evidence="5">
    <location>
        <begin position="1"/>
        <end position="27"/>
    </location>
</feature>
<dbReference type="GO" id="GO:0005324">
    <property type="term" value="F:long-chain fatty acid transmembrane transporter activity"/>
    <property type="evidence" value="ECO:0007669"/>
    <property type="project" value="TreeGrafter"/>
</dbReference>
<dbReference type="GO" id="GO:0015910">
    <property type="term" value="P:long-chain fatty acid import into peroxisome"/>
    <property type="evidence" value="ECO:0007669"/>
    <property type="project" value="TreeGrafter"/>
</dbReference>
<dbReference type="GO" id="GO:0005524">
    <property type="term" value="F:ATP binding"/>
    <property type="evidence" value="ECO:0007669"/>
    <property type="project" value="TreeGrafter"/>
</dbReference>
<keyword evidence="2" id="KW-0812">Transmembrane</keyword>
<gene>
    <name evidence="6" type="ORF">Cgig2_025914</name>
</gene>
<dbReference type="PANTHER" id="PTHR11384">
    <property type="entry name" value="ATP-BINDING CASSETTE, SUB-FAMILY D MEMBER"/>
    <property type="match status" value="1"/>
</dbReference>
<dbReference type="GO" id="GO:0042760">
    <property type="term" value="P:very long-chain fatty acid catabolic process"/>
    <property type="evidence" value="ECO:0007669"/>
    <property type="project" value="TreeGrafter"/>
</dbReference>
<evidence type="ECO:0000256" key="4">
    <source>
        <dbReference type="ARBA" id="ARBA00023136"/>
    </source>
</evidence>
<dbReference type="OrthoDB" id="422637at2759"/>
<dbReference type="InterPro" id="IPR050835">
    <property type="entry name" value="ABC_transporter_sub-D"/>
</dbReference>
<feature type="chain" id="PRO_5040374180" evidence="5">
    <location>
        <begin position="28"/>
        <end position="160"/>
    </location>
</feature>
<evidence type="ECO:0000256" key="2">
    <source>
        <dbReference type="ARBA" id="ARBA00022692"/>
    </source>
</evidence>
<name>A0A9Q1QCH2_9CARY</name>
<dbReference type="GO" id="GO:0007031">
    <property type="term" value="P:peroxisome organization"/>
    <property type="evidence" value="ECO:0007669"/>
    <property type="project" value="TreeGrafter"/>
</dbReference>
<evidence type="ECO:0000256" key="1">
    <source>
        <dbReference type="ARBA" id="ARBA00022448"/>
    </source>
</evidence>
<organism evidence="6 7">
    <name type="scientific">Carnegiea gigantea</name>
    <dbReference type="NCBI Taxonomy" id="171969"/>
    <lineage>
        <taxon>Eukaryota</taxon>
        <taxon>Viridiplantae</taxon>
        <taxon>Streptophyta</taxon>
        <taxon>Embryophyta</taxon>
        <taxon>Tracheophyta</taxon>
        <taxon>Spermatophyta</taxon>
        <taxon>Magnoliopsida</taxon>
        <taxon>eudicotyledons</taxon>
        <taxon>Gunneridae</taxon>
        <taxon>Pentapetalae</taxon>
        <taxon>Caryophyllales</taxon>
        <taxon>Cactineae</taxon>
        <taxon>Cactaceae</taxon>
        <taxon>Cactoideae</taxon>
        <taxon>Echinocereeae</taxon>
        <taxon>Carnegiea</taxon>
    </lineage>
</organism>
<dbReference type="EMBL" id="JAKOGI010000319">
    <property type="protein sequence ID" value="KAJ8437067.1"/>
    <property type="molecule type" value="Genomic_DNA"/>
</dbReference>
<accession>A0A9Q1QCH2</accession>
<dbReference type="GO" id="GO:0005778">
    <property type="term" value="C:peroxisomal membrane"/>
    <property type="evidence" value="ECO:0007669"/>
    <property type="project" value="TreeGrafter"/>
</dbReference>
<protein>
    <submittedName>
        <fullName evidence="6">Uncharacterized protein</fullName>
    </submittedName>
</protein>
<evidence type="ECO:0000256" key="5">
    <source>
        <dbReference type="SAM" id="SignalP"/>
    </source>
</evidence>
<keyword evidence="3" id="KW-1133">Transmembrane helix</keyword>
<keyword evidence="7" id="KW-1185">Reference proteome</keyword>
<keyword evidence="4" id="KW-0472">Membrane</keyword>